<sequence length="176" mass="20649">MESPINDRHFRCFFGWFHALLTIKIVLSYFVAFNIGLSFLRLPTCSIYTALVGLSICLLTMYPILRHNSALLLPFYLYVVSFQNLYDLLPTFHGRLLFFFVNIFYKEHVAAAFGDNSETLSFAWHLVDILLILLHFWTLSVISKCRRYFDYCSETHHKLEIPVRRGSRNNSKPEIV</sequence>
<dbReference type="OrthoDB" id="5822308at2759"/>
<reference evidence="2" key="1">
    <citation type="submission" date="2020-10" db="EMBL/GenBank/DDBJ databases">
        <authorList>
            <person name="Kikuchi T."/>
        </authorList>
    </citation>
    <scope>NUCLEOTIDE SEQUENCE</scope>
    <source>
        <strain evidence="2">NKZ352</strain>
    </source>
</reference>
<comment type="caution">
    <text evidence="2">The sequence shown here is derived from an EMBL/GenBank/DDBJ whole genome shotgun (WGS) entry which is preliminary data.</text>
</comment>
<organism evidence="2 3">
    <name type="scientific">Caenorhabditis auriculariae</name>
    <dbReference type="NCBI Taxonomy" id="2777116"/>
    <lineage>
        <taxon>Eukaryota</taxon>
        <taxon>Metazoa</taxon>
        <taxon>Ecdysozoa</taxon>
        <taxon>Nematoda</taxon>
        <taxon>Chromadorea</taxon>
        <taxon>Rhabditida</taxon>
        <taxon>Rhabditina</taxon>
        <taxon>Rhabditomorpha</taxon>
        <taxon>Rhabditoidea</taxon>
        <taxon>Rhabditidae</taxon>
        <taxon>Peloderinae</taxon>
        <taxon>Caenorhabditis</taxon>
    </lineage>
</organism>
<dbReference type="AlphaFoldDB" id="A0A8S1HQ39"/>
<dbReference type="EMBL" id="CAJGYM010000137">
    <property type="protein sequence ID" value="CAD6198746.1"/>
    <property type="molecule type" value="Genomic_DNA"/>
</dbReference>
<dbReference type="Proteomes" id="UP000835052">
    <property type="component" value="Unassembled WGS sequence"/>
</dbReference>
<feature type="transmembrane region" description="Helical" evidence="1">
    <location>
        <begin position="13"/>
        <end position="33"/>
    </location>
</feature>
<evidence type="ECO:0000256" key="1">
    <source>
        <dbReference type="SAM" id="Phobius"/>
    </source>
</evidence>
<keyword evidence="1" id="KW-0472">Membrane</keyword>
<keyword evidence="1" id="KW-0812">Transmembrane</keyword>
<feature type="transmembrane region" description="Helical" evidence="1">
    <location>
        <begin position="45"/>
        <end position="65"/>
    </location>
</feature>
<keyword evidence="3" id="KW-1185">Reference proteome</keyword>
<evidence type="ECO:0000313" key="2">
    <source>
        <dbReference type="EMBL" id="CAD6198746.1"/>
    </source>
</evidence>
<proteinExistence type="predicted"/>
<accession>A0A8S1HQ39</accession>
<feature type="transmembrane region" description="Helical" evidence="1">
    <location>
        <begin position="120"/>
        <end position="139"/>
    </location>
</feature>
<evidence type="ECO:0000313" key="3">
    <source>
        <dbReference type="Proteomes" id="UP000835052"/>
    </source>
</evidence>
<protein>
    <submittedName>
        <fullName evidence="2">Uncharacterized protein</fullName>
    </submittedName>
</protein>
<name>A0A8S1HQ39_9PELO</name>
<keyword evidence="1" id="KW-1133">Transmembrane helix</keyword>
<gene>
    <name evidence="2" type="ORF">CAUJ_LOCUS14652</name>
</gene>